<evidence type="ECO:0000259" key="1">
    <source>
        <dbReference type="Pfam" id="PF00534"/>
    </source>
</evidence>
<sequence length="105" mass="11493">MPVLKKAAATLFLISWDEPFGLSIVDSLASGVPAIGYPRGAFPELVFDNRMGIIVNNLDEAADAVKNLTSFNPVEVRNLAFDKFSADKMAKGYLEVYKKLLADKL</sequence>
<dbReference type="PANTHER" id="PTHR12526">
    <property type="entry name" value="GLYCOSYLTRANSFERASE"/>
    <property type="match status" value="1"/>
</dbReference>
<evidence type="ECO:0000313" key="3">
    <source>
        <dbReference type="Proteomes" id="UP000178419"/>
    </source>
</evidence>
<gene>
    <name evidence="2" type="ORF">A2714_04715</name>
</gene>
<dbReference type="PANTHER" id="PTHR12526:SF595">
    <property type="entry name" value="BLL5217 PROTEIN"/>
    <property type="match status" value="1"/>
</dbReference>
<organism evidence="2 3">
    <name type="scientific">Candidatus Woesebacteria bacterium RIFCSPHIGHO2_01_FULL_38_9</name>
    <dbReference type="NCBI Taxonomy" id="1802492"/>
    <lineage>
        <taxon>Bacteria</taxon>
        <taxon>Candidatus Woeseibacteriota</taxon>
    </lineage>
</organism>
<dbReference type="AlphaFoldDB" id="A0A1F7XZD0"/>
<proteinExistence type="predicted"/>
<comment type="caution">
    <text evidence="2">The sequence shown here is derived from an EMBL/GenBank/DDBJ whole genome shotgun (WGS) entry which is preliminary data.</text>
</comment>
<dbReference type="Gene3D" id="3.40.50.2000">
    <property type="entry name" value="Glycogen Phosphorylase B"/>
    <property type="match status" value="2"/>
</dbReference>
<dbReference type="GO" id="GO:0016757">
    <property type="term" value="F:glycosyltransferase activity"/>
    <property type="evidence" value="ECO:0007669"/>
    <property type="project" value="InterPro"/>
</dbReference>
<name>A0A1F7XZD0_9BACT</name>
<reference evidence="2 3" key="1">
    <citation type="journal article" date="2016" name="Nat. Commun.">
        <title>Thousands of microbial genomes shed light on interconnected biogeochemical processes in an aquifer system.</title>
        <authorList>
            <person name="Anantharaman K."/>
            <person name="Brown C.T."/>
            <person name="Hug L.A."/>
            <person name="Sharon I."/>
            <person name="Castelle C.J."/>
            <person name="Probst A.J."/>
            <person name="Thomas B.C."/>
            <person name="Singh A."/>
            <person name="Wilkins M.J."/>
            <person name="Karaoz U."/>
            <person name="Brodie E.L."/>
            <person name="Williams K.H."/>
            <person name="Hubbard S.S."/>
            <person name="Banfield J.F."/>
        </authorList>
    </citation>
    <scope>NUCLEOTIDE SEQUENCE [LARGE SCALE GENOMIC DNA]</scope>
</reference>
<dbReference type="SUPFAM" id="SSF53756">
    <property type="entry name" value="UDP-Glycosyltransferase/glycogen phosphorylase"/>
    <property type="match status" value="1"/>
</dbReference>
<dbReference type="InterPro" id="IPR001296">
    <property type="entry name" value="Glyco_trans_1"/>
</dbReference>
<accession>A0A1F7XZD0</accession>
<dbReference type="EMBL" id="MGGE01000044">
    <property type="protein sequence ID" value="OGM20320.1"/>
    <property type="molecule type" value="Genomic_DNA"/>
</dbReference>
<feature type="domain" description="Glycosyl transferase family 1" evidence="1">
    <location>
        <begin position="4"/>
        <end position="68"/>
    </location>
</feature>
<dbReference type="Pfam" id="PF00534">
    <property type="entry name" value="Glycos_transf_1"/>
    <property type="match status" value="1"/>
</dbReference>
<dbReference type="Proteomes" id="UP000178419">
    <property type="component" value="Unassembled WGS sequence"/>
</dbReference>
<evidence type="ECO:0000313" key="2">
    <source>
        <dbReference type="EMBL" id="OGM20320.1"/>
    </source>
</evidence>
<protein>
    <recommendedName>
        <fullName evidence="1">Glycosyl transferase family 1 domain-containing protein</fullName>
    </recommendedName>
</protein>